<feature type="region of interest" description="Disordered" evidence="1">
    <location>
        <begin position="1"/>
        <end position="185"/>
    </location>
</feature>
<evidence type="ECO:0000313" key="2">
    <source>
        <dbReference type="EMBL" id="KAJ7339890.1"/>
    </source>
</evidence>
<dbReference type="AlphaFoldDB" id="A0AAD7EMF7"/>
<feature type="compositionally biased region" description="Low complexity" evidence="1">
    <location>
        <begin position="88"/>
        <end position="101"/>
    </location>
</feature>
<evidence type="ECO:0000313" key="3">
    <source>
        <dbReference type="Proteomes" id="UP001218218"/>
    </source>
</evidence>
<dbReference type="Proteomes" id="UP001218218">
    <property type="component" value="Unassembled WGS sequence"/>
</dbReference>
<sequence length="586" mass="60633">MAITRNTSARASSPTPSENSDMYYEDFHHTSPSPAPSQTTNVFGWESDSSLSPMESRDATPTPLTARPPSPASVTEISRDEFPPLAVPVPATVTKPCAKTTKANKGKAKAKAAATATAPTSDNDDPFLAADIAAATAASLGLPSQRDDMTEGASMSRRPAADPGSPSKRRRSNTAGDTSPAPAPTIAATHQVATYVTAPIEAPATAPVDAPAAALTVAHAAAPAVPPAAPPVAAPAPVAAPTAAPVAAPAAPAAAPAAALALPPLWLTADALPPRGSYTPTPAGGFPPIVYSPEQLLQGVPADLIRMYKEVSSPKFFLVVSGGNGSVMRTHGLIREAIANYINIDPTTFTLGTPPTAANGSSPTLWLAADIPDPLAQGIVDARILSSTNITLYTLPYNMPVIGFVGVFAGFTLPNTAMGANAAWDLIGTAVQANDEISQFVQTHRDGFGPQVSSGEAWGAFLASITADLTCNDSTFRVVATLNRDSWSQLRRLFGKLQIMTALYGTARLQRAFKCHICPSIDHPTPLCPLPDLPGWLGPTPATIAALEDASRAAASKAQEQMRLNTADGAGGSNAWRGRWARARFL</sequence>
<proteinExistence type="predicted"/>
<comment type="caution">
    <text evidence="2">The sequence shown here is derived from an EMBL/GenBank/DDBJ whole genome shotgun (WGS) entry which is preliminary data.</text>
</comment>
<dbReference type="EMBL" id="JARIHO010000027">
    <property type="protein sequence ID" value="KAJ7339890.1"/>
    <property type="molecule type" value="Genomic_DNA"/>
</dbReference>
<reference evidence="2" key="1">
    <citation type="submission" date="2023-03" db="EMBL/GenBank/DDBJ databases">
        <title>Massive genome expansion in bonnet fungi (Mycena s.s.) driven by repeated elements and novel gene families across ecological guilds.</title>
        <authorList>
            <consortium name="Lawrence Berkeley National Laboratory"/>
            <person name="Harder C.B."/>
            <person name="Miyauchi S."/>
            <person name="Viragh M."/>
            <person name="Kuo A."/>
            <person name="Thoen E."/>
            <person name="Andreopoulos B."/>
            <person name="Lu D."/>
            <person name="Skrede I."/>
            <person name="Drula E."/>
            <person name="Henrissat B."/>
            <person name="Morin E."/>
            <person name="Kohler A."/>
            <person name="Barry K."/>
            <person name="LaButti K."/>
            <person name="Morin E."/>
            <person name="Salamov A."/>
            <person name="Lipzen A."/>
            <person name="Mereny Z."/>
            <person name="Hegedus B."/>
            <person name="Baldrian P."/>
            <person name="Stursova M."/>
            <person name="Weitz H."/>
            <person name="Taylor A."/>
            <person name="Grigoriev I.V."/>
            <person name="Nagy L.G."/>
            <person name="Martin F."/>
            <person name="Kauserud H."/>
        </authorList>
    </citation>
    <scope>NUCLEOTIDE SEQUENCE</scope>
    <source>
        <strain evidence="2">CBHHK002</strain>
    </source>
</reference>
<accession>A0AAD7EMF7</accession>
<feature type="compositionally biased region" description="Polar residues" evidence="1">
    <location>
        <begin position="30"/>
        <end position="53"/>
    </location>
</feature>
<feature type="compositionally biased region" description="Low complexity" evidence="1">
    <location>
        <begin position="129"/>
        <end position="138"/>
    </location>
</feature>
<feature type="compositionally biased region" description="Polar residues" evidence="1">
    <location>
        <begin position="1"/>
        <end position="20"/>
    </location>
</feature>
<organism evidence="2 3">
    <name type="scientific">Mycena albidolilacea</name>
    <dbReference type="NCBI Taxonomy" id="1033008"/>
    <lineage>
        <taxon>Eukaryota</taxon>
        <taxon>Fungi</taxon>
        <taxon>Dikarya</taxon>
        <taxon>Basidiomycota</taxon>
        <taxon>Agaricomycotina</taxon>
        <taxon>Agaricomycetes</taxon>
        <taxon>Agaricomycetidae</taxon>
        <taxon>Agaricales</taxon>
        <taxon>Marasmiineae</taxon>
        <taxon>Mycenaceae</taxon>
        <taxon>Mycena</taxon>
    </lineage>
</organism>
<evidence type="ECO:0000256" key="1">
    <source>
        <dbReference type="SAM" id="MobiDB-lite"/>
    </source>
</evidence>
<protein>
    <submittedName>
        <fullName evidence="2">Uncharacterized protein</fullName>
    </submittedName>
</protein>
<keyword evidence="3" id="KW-1185">Reference proteome</keyword>
<gene>
    <name evidence="2" type="ORF">DFH08DRAFT_812267</name>
</gene>
<name>A0AAD7EMF7_9AGAR</name>